<comment type="caution">
    <text evidence="2">The sequence shown here is derived from an EMBL/GenBank/DDBJ whole genome shotgun (WGS) entry which is preliminary data.</text>
</comment>
<feature type="compositionally biased region" description="Acidic residues" evidence="1">
    <location>
        <begin position="69"/>
        <end position="91"/>
    </location>
</feature>
<keyword evidence="3" id="KW-1185">Reference proteome</keyword>
<protein>
    <submittedName>
        <fullName evidence="2">Uncharacterized protein</fullName>
    </submittedName>
</protein>
<reference evidence="2" key="1">
    <citation type="journal article" date="2021" name="Genome Biol. Evol.">
        <title>The assembled and annotated genome of the fairy-ring fungus Marasmius oreades.</title>
        <authorList>
            <person name="Hiltunen M."/>
            <person name="Ament-Velasquez S.L."/>
            <person name="Johannesson H."/>
        </authorList>
    </citation>
    <scope>NUCLEOTIDE SEQUENCE</scope>
    <source>
        <strain evidence="2">03SP1</strain>
    </source>
</reference>
<dbReference type="AlphaFoldDB" id="A0A9P7RY20"/>
<dbReference type="Proteomes" id="UP001049176">
    <property type="component" value="Chromosome 5"/>
</dbReference>
<sequence length="98" mass="11419">MKEDRTDVEDNYHNTRVHAATSHGLQYVVILKIESFPTCFYKKKIANEIDTEPSNSAEELEIPKRFEESNLEDEGIYKDGDEEVDNDDDTFEDRFQGI</sequence>
<evidence type="ECO:0000256" key="1">
    <source>
        <dbReference type="SAM" id="MobiDB-lite"/>
    </source>
</evidence>
<feature type="region of interest" description="Disordered" evidence="1">
    <location>
        <begin position="52"/>
        <end position="98"/>
    </location>
</feature>
<dbReference type="RefSeq" id="XP_043008267.1">
    <property type="nucleotide sequence ID" value="XM_043152982.1"/>
</dbReference>
<dbReference type="KEGG" id="more:E1B28_008200"/>
<proteinExistence type="predicted"/>
<evidence type="ECO:0000313" key="2">
    <source>
        <dbReference type="EMBL" id="KAG7091797.1"/>
    </source>
</evidence>
<name>A0A9P7RY20_9AGAR</name>
<gene>
    <name evidence="2" type="ORF">E1B28_008200</name>
</gene>
<dbReference type="OrthoDB" id="3941538at2759"/>
<organism evidence="2 3">
    <name type="scientific">Marasmius oreades</name>
    <name type="common">fairy-ring Marasmius</name>
    <dbReference type="NCBI Taxonomy" id="181124"/>
    <lineage>
        <taxon>Eukaryota</taxon>
        <taxon>Fungi</taxon>
        <taxon>Dikarya</taxon>
        <taxon>Basidiomycota</taxon>
        <taxon>Agaricomycotina</taxon>
        <taxon>Agaricomycetes</taxon>
        <taxon>Agaricomycetidae</taxon>
        <taxon>Agaricales</taxon>
        <taxon>Marasmiineae</taxon>
        <taxon>Marasmiaceae</taxon>
        <taxon>Marasmius</taxon>
    </lineage>
</organism>
<dbReference type="EMBL" id="CM032185">
    <property type="protein sequence ID" value="KAG7091797.1"/>
    <property type="molecule type" value="Genomic_DNA"/>
</dbReference>
<accession>A0A9P7RY20</accession>
<dbReference type="GeneID" id="66077276"/>
<evidence type="ECO:0000313" key="3">
    <source>
        <dbReference type="Proteomes" id="UP001049176"/>
    </source>
</evidence>